<organism evidence="3 4">
    <name type="scientific">Sinanodonta woodiana</name>
    <name type="common">Chinese pond mussel</name>
    <name type="synonym">Anodonta woodiana</name>
    <dbReference type="NCBI Taxonomy" id="1069815"/>
    <lineage>
        <taxon>Eukaryota</taxon>
        <taxon>Metazoa</taxon>
        <taxon>Spiralia</taxon>
        <taxon>Lophotrochozoa</taxon>
        <taxon>Mollusca</taxon>
        <taxon>Bivalvia</taxon>
        <taxon>Autobranchia</taxon>
        <taxon>Heteroconchia</taxon>
        <taxon>Palaeoheterodonta</taxon>
        <taxon>Unionida</taxon>
        <taxon>Unionoidea</taxon>
        <taxon>Unionidae</taxon>
        <taxon>Unioninae</taxon>
        <taxon>Sinanodonta</taxon>
    </lineage>
</organism>
<evidence type="ECO:0000313" key="3">
    <source>
        <dbReference type="EMBL" id="KAL3877601.1"/>
    </source>
</evidence>
<feature type="region of interest" description="Disordered" evidence="2">
    <location>
        <begin position="189"/>
        <end position="227"/>
    </location>
</feature>
<evidence type="ECO:0000313" key="4">
    <source>
        <dbReference type="Proteomes" id="UP001634394"/>
    </source>
</evidence>
<sequence length="287" mass="33560">MSTKKGKLKKRVSVAPPSNPNGVKAGDKYEKEPVIEVNTKMKVSEKIDIERQKYKGRIEELTQKLEEAVAEKERIQRQQADSIGVTFDTLSRMKVDLDHTKTTKNWLLEDIEYRKERCEKLETDTFELKMKVEALTKQNNQLKKEKKDWEEAKEKTVKTEEKCKKLMDINKRLKILLIKNHIDYKPVTFSRSSSQKEQARSGSDRSPVTTRVSSKDTHSYTHLKKKSKSLEDFTSAKNYTELLQRKGKKMPPPYLGYYMKIYHEKMDKTTHGFRIQETGLKLPKVQA</sequence>
<evidence type="ECO:0000256" key="1">
    <source>
        <dbReference type="SAM" id="Coils"/>
    </source>
</evidence>
<comment type="caution">
    <text evidence="3">The sequence shown here is derived from an EMBL/GenBank/DDBJ whole genome shotgun (WGS) entry which is preliminary data.</text>
</comment>
<dbReference type="Proteomes" id="UP001634394">
    <property type="component" value="Unassembled WGS sequence"/>
</dbReference>
<gene>
    <name evidence="3" type="ORF">ACJMK2_035296</name>
</gene>
<dbReference type="AlphaFoldDB" id="A0ABD3WW83"/>
<feature type="coiled-coil region" evidence="1">
    <location>
        <begin position="44"/>
        <end position="78"/>
    </location>
</feature>
<feature type="coiled-coil region" evidence="1">
    <location>
        <begin position="125"/>
        <end position="159"/>
    </location>
</feature>
<protein>
    <submittedName>
        <fullName evidence="3">Uncharacterized protein</fullName>
    </submittedName>
</protein>
<evidence type="ECO:0000256" key="2">
    <source>
        <dbReference type="SAM" id="MobiDB-lite"/>
    </source>
</evidence>
<proteinExistence type="predicted"/>
<keyword evidence="1" id="KW-0175">Coiled coil</keyword>
<dbReference type="EMBL" id="JBJQND010000005">
    <property type="protein sequence ID" value="KAL3877601.1"/>
    <property type="molecule type" value="Genomic_DNA"/>
</dbReference>
<keyword evidence="4" id="KW-1185">Reference proteome</keyword>
<feature type="compositionally biased region" description="Basic residues" evidence="2">
    <location>
        <begin position="1"/>
        <end position="12"/>
    </location>
</feature>
<accession>A0ABD3WW83</accession>
<feature type="region of interest" description="Disordered" evidence="2">
    <location>
        <begin position="1"/>
        <end position="27"/>
    </location>
</feature>
<reference evidence="3 4" key="1">
    <citation type="submission" date="2024-11" db="EMBL/GenBank/DDBJ databases">
        <title>Chromosome-level genome assembly of the freshwater bivalve Anodonta woodiana.</title>
        <authorList>
            <person name="Chen X."/>
        </authorList>
    </citation>
    <scope>NUCLEOTIDE SEQUENCE [LARGE SCALE GENOMIC DNA]</scope>
    <source>
        <strain evidence="3">MN2024</strain>
        <tissue evidence="3">Gills</tissue>
    </source>
</reference>
<name>A0ABD3WW83_SINWO</name>